<reference evidence="1" key="1">
    <citation type="submission" date="2014-11" db="EMBL/GenBank/DDBJ databases">
        <authorList>
            <person name="Amaro Gonzalez C."/>
        </authorList>
    </citation>
    <scope>NUCLEOTIDE SEQUENCE</scope>
</reference>
<accession>A0A0E9PBJ7</accession>
<name>A0A0E9PBJ7_ANGAN</name>
<organism evidence="1">
    <name type="scientific">Anguilla anguilla</name>
    <name type="common">European freshwater eel</name>
    <name type="synonym">Muraena anguilla</name>
    <dbReference type="NCBI Taxonomy" id="7936"/>
    <lineage>
        <taxon>Eukaryota</taxon>
        <taxon>Metazoa</taxon>
        <taxon>Chordata</taxon>
        <taxon>Craniata</taxon>
        <taxon>Vertebrata</taxon>
        <taxon>Euteleostomi</taxon>
        <taxon>Actinopterygii</taxon>
        <taxon>Neopterygii</taxon>
        <taxon>Teleostei</taxon>
        <taxon>Anguilliformes</taxon>
        <taxon>Anguillidae</taxon>
        <taxon>Anguilla</taxon>
    </lineage>
</organism>
<proteinExistence type="predicted"/>
<protein>
    <submittedName>
        <fullName evidence="1">Uncharacterized protein</fullName>
    </submittedName>
</protein>
<dbReference type="EMBL" id="GBXM01106693">
    <property type="protein sequence ID" value="JAH01884.1"/>
    <property type="molecule type" value="Transcribed_RNA"/>
</dbReference>
<dbReference type="AlphaFoldDB" id="A0A0E9PBJ7"/>
<evidence type="ECO:0000313" key="1">
    <source>
        <dbReference type="EMBL" id="JAH01884.1"/>
    </source>
</evidence>
<reference evidence="1" key="2">
    <citation type="journal article" date="2015" name="Fish Shellfish Immunol.">
        <title>Early steps in the European eel (Anguilla anguilla)-Vibrio vulnificus interaction in the gills: Role of the RtxA13 toxin.</title>
        <authorList>
            <person name="Callol A."/>
            <person name="Pajuelo D."/>
            <person name="Ebbesson L."/>
            <person name="Teles M."/>
            <person name="MacKenzie S."/>
            <person name="Amaro C."/>
        </authorList>
    </citation>
    <scope>NUCLEOTIDE SEQUENCE</scope>
</reference>
<sequence>MCRGFCYLCRVVEYSQKSEMTSSRK</sequence>